<protein>
    <submittedName>
        <fullName evidence="1">Uncharacterized protein</fullName>
    </submittedName>
</protein>
<evidence type="ECO:0000313" key="2">
    <source>
        <dbReference type="Proteomes" id="UP000245429"/>
    </source>
</evidence>
<evidence type="ECO:0000313" key="1">
    <source>
        <dbReference type="EMBL" id="AWM14381.1"/>
    </source>
</evidence>
<dbReference type="KEGG" id="fse:DI487_11290"/>
<dbReference type="Proteomes" id="UP000245429">
    <property type="component" value="Chromosome"/>
</dbReference>
<gene>
    <name evidence="1" type="ORF">DI487_11290</name>
</gene>
<reference evidence="1 2" key="1">
    <citation type="submission" date="2018-05" db="EMBL/GenBank/DDBJ databases">
        <title>Flavobacterium sp. MEBiC07310.</title>
        <authorList>
            <person name="Baek K."/>
        </authorList>
    </citation>
    <scope>NUCLEOTIDE SEQUENCE [LARGE SCALE GENOMIC DNA]</scope>
    <source>
        <strain evidence="1 2">MEBiC07310</strain>
    </source>
</reference>
<accession>A0A2U8QWH1</accession>
<dbReference type="EMBL" id="CP029463">
    <property type="protein sequence ID" value="AWM14381.1"/>
    <property type="molecule type" value="Genomic_DNA"/>
</dbReference>
<proteinExistence type="predicted"/>
<name>A0A2U8QWH1_9FLAO</name>
<dbReference type="AlphaFoldDB" id="A0A2U8QWH1"/>
<keyword evidence="2" id="KW-1185">Reference proteome</keyword>
<sequence>MSAQVVVSCSDDETDSSETLQEQDVVEIIENSLKEDTGGLSKTIEVTVSLAGEQGVYTETPDINCGETYNHNYSFQNEVNSYSANYQFVSTYQMNCAGNSAPENFSYQFTNTGNYDTPRMTSDDSSNADWNLTGLNTLVDNISLNGSYERNGSQVSKVRYRNSFTSTLTYSISDLQVNKTSYEIQAGTASVHFVGTVSNGNQYTYNGSVTFNGDGTATLVINGNTYIINL</sequence>
<organism evidence="1 2">
    <name type="scientific">Flavobacterium sediminis</name>
    <dbReference type="NCBI Taxonomy" id="2201181"/>
    <lineage>
        <taxon>Bacteria</taxon>
        <taxon>Pseudomonadati</taxon>
        <taxon>Bacteroidota</taxon>
        <taxon>Flavobacteriia</taxon>
        <taxon>Flavobacteriales</taxon>
        <taxon>Flavobacteriaceae</taxon>
        <taxon>Flavobacterium</taxon>
    </lineage>
</organism>